<dbReference type="AlphaFoldDB" id="A0ABD0YW62"/>
<proteinExistence type="predicted"/>
<comment type="caution">
    <text evidence="6">The sequence shown here is derived from an EMBL/GenBank/DDBJ whole genome shotgun (WGS) entry which is preliminary data.</text>
</comment>
<dbReference type="FunFam" id="1.25.40.10:FF:000052">
    <property type="entry name" value="Aryl-hydrocarbon-interacting protein-like 1"/>
    <property type="match status" value="1"/>
</dbReference>
<keyword evidence="3" id="KW-0677">Repeat</keyword>
<comment type="subcellular location">
    <subcellularLocation>
        <location evidence="1">Cytoplasm</location>
    </subcellularLocation>
</comment>
<dbReference type="SMART" id="SM00028">
    <property type="entry name" value="TPR"/>
    <property type="match status" value="3"/>
</dbReference>
<evidence type="ECO:0000259" key="5">
    <source>
        <dbReference type="Pfam" id="PF23322"/>
    </source>
</evidence>
<evidence type="ECO:0000313" key="6">
    <source>
        <dbReference type="EMBL" id="KAL1140192.1"/>
    </source>
</evidence>
<dbReference type="SUPFAM" id="SSF54534">
    <property type="entry name" value="FKBP-like"/>
    <property type="match status" value="1"/>
</dbReference>
<dbReference type="InterPro" id="IPR039663">
    <property type="entry name" value="AIP/AIPL1/TTC9"/>
</dbReference>
<evidence type="ECO:0000256" key="1">
    <source>
        <dbReference type="ARBA" id="ARBA00004496"/>
    </source>
</evidence>
<gene>
    <name evidence="6" type="ORF">AAG570_000124</name>
</gene>
<dbReference type="EMBL" id="JBFDAA010000001">
    <property type="protein sequence ID" value="KAL1140192.1"/>
    <property type="molecule type" value="Genomic_DNA"/>
</dbReference>
<evidence type="ECO:0000256" key="2">
    <source>
        <dbReference type="ARBA" id="ARBA00022490"/>
    </source>
</evidence>
<evidence type="ECO:0000256" key="3">
    <source>
        <dbReference type="ARBA" id="ARBA00022737"/>
    </source>
</evidence>
<keyword evidence="4" id="KW-0802">TPR repeat</keyword>
<dbReference type="InterPro" id="IPR056277">
    <property type="entry name" value="PPIase_AIP"/>
</dbReference>
<dbReference type="Proteomes" id="UP001558652">
    <property type="component" value="Unassembled WGS sequence"/>
</dbReference>
<dbReference type="InterPro" id="IPR011990">
    <property type="entry name" value="TPR-like_helical_dom_sf"/>
</dbReference>
<keyword evidence="2" id="KW-0963">Cytoplasm</keyword>
<evidence type="ECO:0000256" key="4">
    <source>
        <dbReference type="ARBA" id="ARBA00022803"/>
    </source>
</evidence>
<dbReference type="InterPro" id="IPR046357">
    <property type="entry name" value="PPIase_dom_sf"/>
</dbReference>
<dbReference type="InterPro" id="IPR019734">
    <property type="entry name" value="TPR_rpt"/>
</dbReference>
<dbReference type="PANTHER" id="PTHR11242:SF0">
    <property type="entry name" value="TPR_REGION DOMAIN-CONTAINING PROTEIN"/>
    <property type="match status" value="1"/>
</dbReference>
<dbReference type="GO" id="GO:0005737">
    <property type="term" value="C:cytoplasm"/>
    <property type="evidence" value="ECO:0007669"/>
    <property type="project" value="UniProtKB-SubCell"/>
</dbReference>
<dbReference type="Gene3D" id="3.10.50.40">
    <property type="match status" value="1"/>
</dbReference>
<dbReference type="SUPFAM" id="SSF48452">
    <property type="entry name" value="TPR-like"/>
    <property type="match status" value="1"/>
</dbReference>
<feature type="non-terminal residue" evidence="6">
    <location>
        <position position="1"/>
    </location>
</feature>
<dbReference type="PANTHER" id="PTHR11242">
    <property type="entry name" value="ARYL HYDROCARBON RECEPTOR INTERACTING PROTEIN RELATED"/>
    <property type="match status" value="1"/>
</dbReference>
<keyword evidence="7" id="KW-1185">Reference proteome</keyword>
<reference evidence="6 7" key="1">
    <citation type="submission" date="2024-07" db="EMBL/GenBank/DDBJ databases">
        <title>Chromosome-level genome assembly of the water stick insect Ranatra chinensis (Heteroptera: Nepidae).</title>
        <authorList>
            <person name="Liu X."/>
        </authorList>
    </citation>
    <scope>NUCLEOTIDE SEQUENCE [LARGE SCALE GENOMIC DNA]</scope>
    <source>
        <strain evidence="6">Cailab_2021Rc</strain>
        <tissue evidence="6">Muscle</tissue>
    </source>
</reference>
<dbReference type="Pfam" id="PF23322">
    <property type="entry name" value="PPIase_AIP"/>
    <property type="match status" value="1"/>
</dbReference>
<name>A0ABD0YW62_9HEMI</name>
<feature type="domain" description="AIP/AIPL N-terminal FKBP-type PPIase" evidence="5">
    <location>
        <begin position="8"/>
        <end position="127"/>
    </location>
</feature>
<protein>
    <recommendedName>
        <fullName evidence="5">AIP/AIPL N-terminal FKBP-type PPIase domain-containing protein</fullName>
    </recommendedName>
</protein>
<evidence type="ECO:0000313" key="7">
    <source>
        <dbReference type="Proteomes" id="UP001558652"/>
    </source>
</evidence>
<organism evidence="6 7">
    <name type="scientific">Ranatra chinensis</name>
    <dbReference type="NCBI Taxonomy" id="642074"/>
    <lineage>
        <taxon>Eukaryota</taxon>
        <taxon>Metazoa</taxon>
        <taxon>Ecdysozoa</taxon>
        <taxon>Arthropoda</taxon>
        <taxon>Hexapoda</taxon>
        <taxon>Insecta</taxon>
        <taxon>Pterygota</taxon>
        <taxon>Neoptera</taxon>
        <taxon>Paraneoptera</taxon>
        <taxon>Hemiptera</taxon>
        <taxon>Heteroptera</taxon>
        <taxon>Panheteroptera</taxon>
        <taxon>Nepomorpha</taxon>
        <taxon>Nepidae</taxon>
        <taxon>Ranatrinae</taxon>
        <taxon>Ranatra</taxon>
    </lineage>
</organism>
<accession>A0ABD0YW62</accession>
<sequence length="300" mass="34726">SSLVFCFKVLFHFVTRKCDDQQTVIDDSRQLGKPMELIIGKKFELEVWETIVQAMAIKEVASFKVDKSLLYAYPHVSKTLRDARDPDKVKRKHCCGHALQSYGLGYDDLDSLLKHPCDLEFIIEILKVENAGEYERESWQLDEKDRLKEVPLLKEKGNNLYKAGKFEEAAQLYSKAIGFLDQLMLWEKPGDKEWTELNEMKIPILLNYSQCKLTNKDYYAVIEHCTLVLKYQPDNVKALYRRAKANASVWNVDEAKADLERVAKLDPSLEPSVNSLIRQVNEALKKKDLMLKKKLTGKMF</sequence>
<dbReference type="Gene3D" id="1.25.40.10">
    <property type="entry name" value="Tetratricopeptide repeat domain"/>
    <property type="match status" value="1"/>
</dbReference>